<dbReference type="RefSeq" id="WP_147685796.1">
    <property type="nucleotide sequence ID" value="NZ_VDUX01000003.1"/>
</dbReference>
<sequence length="381" mass="40490">MSTEIVDGVDRTGAALPAGTVAPSSFPQTARAALAQRVLVVSGNDALRTAPLVSVDTSGLVVSGADAGKIVRQLRLAHSDMTLLVDPTSHGTVATPEAPFDLGPQDGLFDQTIDDLLDGQRGSGASVAVTPSKFIAAGDIRSLKGLLAAANGIEREDVLVLMALAPQFMAPEHVATVIAVAKRIHHPVALTLGSQTNPLTSRHRIEGYRRFFGEVEDAVAWRTDLAGFGAMARGAAAAAIGQLPSLRRVNEPNKNGRAQRPQEKFPHVLIPSLLRFGRTNVMQEKWFASSTPWKCDCAVCKGRDIDKFSGSPTDRLAAHLHNAAVVQELHAAAQDDPSGVDSWWVSRLRQAQIAHDLLSGQTGVKVPVPDELQIWMSVDGA</sequence>
<gene>
    <name evidence="1" type="ORF">FHP06_08650</name>
</gene>
<evidence type="ECO:0000313" key="1">
    <source>
        <dbReference type="EMBL" id="TXL61483.1"/>
    </source>
</evidence>
<accession>A0A5C8NLY2</accession>
<name>A0A5C8NLY2_9ACTN</name>
<dbReference type="OrthoDB" id="5096160at2"/>
<comment type="caution">
    <text evidence="1">The sequence shown here is derived from an EMBL/GenBank/DDBJ whole genome shotgun (WGS) entry which is preliminary data.</text>
</comment>
<reference evidence="1 2" key="1">
    <citation type="submission" date="2019-06" db="EMBL/GenBank/DDBJ databases">
        <title>Aeromicrobium sp. nov., isolated from a maize field.</title>
        <authorList>
            <person name="Lin S.-Y."/>
            <person name="Tsai C.-F."/>
            <person name="Young C.-C."/>
        </authorList>
    </citation>
    <scope>NUCLEOTIDE SEQUENCE [LARGE SCALE GENOMIC DNA]</scope>
    <source>
        <strain evidence="1 2">CC-CFT486</strain>
    </source>
</reference>
<keyword evidence="2" id="KW-1185">Reference proteome</keyword>
<evidence type="ECO:0000313" key="2">
    <source>
        <dbReference type="Proteomes" id="UP000321571"/>
    </source>
</evidence>
<proteinExistence type="predicted"/>
<protein>
    <submittedName>
        <fullName evidence="1">Uncharacterized protein</fullName>
    </submittedName>
</protein>
<organism evidence="1 2">
    <name type="scientific">Aeromicrobium terrae</name>
    <dbReference type="NCBI Taxonomy" id="2498846"/>
    <lineage>
        <taxon>Bacteria</taxon>
        <taxon>Bacillati</taxon>
        <taxon>Actinomycetota</taxon>
        <taxon>Actinomycetes</taxon>
        <taxon>Propionibacteriales</taxon>
        <taxon>Nocardioidaceae</taxon>
        <taxon>Aeromicrobium</taxon>
    </lineage>
</organism>
<dbReference type="Proteomes" id="UP000321571">
    <property type="component" value="Unassembled WGS sequence"/>
</dbReference>
<dbReference type="AlphaFoldDB" id="A0A5C8NLY2"/>
<dbReference type="EMBL" id="VDUX01000003">
    <property type="protein sequence ID" value="TXL61483.1"/>
    <property type="molecule type" value="Genomic_DNA"/>
</dbReference>